<feature type="domain" description="PPE family C-terminal" evidence="2">
    <location>
        <begin position="206"/>
        <end position="287"/>
    </location>
</feature>
<evidence type="ECO:0000313" key="4">
    <source>
        <dbReference type="Proteomes" id="UP000240988"/>
    </source>
</evidence>
<sequence length="290" mass="27523">MAPSFTLGAGVLQAAVTALSNADAELSTVIAGVAGPTTTVVAPGADTVSIPQAAAVTAWATTLQTALTNGQSYATQFITNLSTASDTYNFAEATNAASAVANAANAPAASAGDGSILTSIAQLFGGPSGSLNGEPFSLSGNLANYMNIGGGNWASAMSDLLGMAGGGLLPAGSDTIGDAGVAAALASDTTPVGAGMGGFGGMPMGAMGGGTLVGNLSAPPSWGGAVTPVTGTVTSPLRTVGWTAPAPAASGSFIPGMPGMVTGGAGRSAAGFGAPRYGVKPIVMPKPATV</sequence>
<dbReference type="OrthoDB" id="4764762at2"/>
<organism evidence="3 4">
    <name type="scientific">Mycobacterium rhizamassiliense</name>
    <dbReference type="NCBI Taxonomy" id="1841860"/>
    <lineage>
        <taxon>Bacteria</taxon>
        <taxon>Bacillati</taxon>
        <taxon>Actinomycetota</taxon>
        <taxon>Actinomycetes</taxon>
        <taxon>Mycobacteriales</taxon>
        <taxon>Mycobacteriaceae</taxon>
        <taxon>Mycobacterium</taxon>
    </lineage>
</organism>
<evidence type="ECO:0000313" key="3">
    <source>
        <dbReference type="EMBL" id="SPM35330.1"/>
    </source>
</evidence>
<dbReference type="AlphaFoldDB" id="A0A2U3NUZ1"/>
<keyword evidence="4" id="KW-1185">Reference proteome</keyword>
<dbReference type="EMBL" id="FUFA01000004">
    <property type="protein sequence ID" value="SPM35330.1"/>
    <property type="molecule type" value="Genomic_DNA"/>
</dbReference>
<dbReference type="InterPro" id="IPR038332">
    <property type="entry name" value="PPE_sf"/>
</dbReference>
<feature type="domain" description="PE" evidence="1">
    <location>
        <begin position="11"/>
        <end position="95"/>
    </location>
</feature>
<dbReference type="Gene3D" id="1.10.287.850">
    <property type="entry name" value="HP0062-like domain"/>
    <property type="match status" value="1"/>
</dbReference>
<dbReference type="Pfam" id="PF12484">
    <property type="entry name" value="PPE-SVP"/>
    <property type="match status" value="1"/>
</dbReference>
<accession>A0A2U3NUZ1</accession>
<dbReference type="InterPro" id="IPR000084">
    <property type="entry name" value="PE-PGRS_N"/>
</dbReference>
<gene>
    <name evidence="3" type="ORF">MRAB57_3154</name>
</gene>
<dbReference type="Pfam" id="PF00934">
    <property type="entry name" value="PE"/>
    <property type="match status" value="1"/>
</dbReference>
<dbReference type="STRING" id="1841860.GCA_900157375_03156"/>
<protein>
    <submittedName>
        <fullName evidence="3">PE family protein</fullName>
    </submittedName>
</protein>
<name>A0A2U3NUZ1_9MYCO</name>
<reference evidence="3 4" key="1">
    <citation type="submission" date="2017-01" db="EMBL/GenBank/DDBJ databases">
        <authorList>
            <consortium name="Urmite Genomes"/>
        </authorList>
    </citation>
    <scope>NUCLEOTIDE SEQUENCE [LARGE SCALE GENOMIC DNA]</scope>
    <source>
        <strain evidence="3 4">AB57</strain>
    </source>
</reference>
<evidence type="ECO:0000259" key="2">
    <source>
        <dbReference type="Pfam" id="PF12484"/>
    </source>
</evidence>
<dbReference type="Proteomes" id="UP000240988">
    <property type="component" value="Unassembled WGS sequence"/>
</dbReference>
<evidence type="ECO:0000259" key="1">
    <source>
        <dbReference type="Pfam" id="PF00934"/>
    </source>
</evidence>
<dbReference type="SUPFAM" id="SSF140459">
    <property type="entry name" value="PE/PPE dimer-like"/>
    <property type="match status" value="1"/>
</dbReference>
<proteinExistence type="predicted"/>
<dbReference type="RefSeq" id="WP_077088191.1">
    <property type="nucleotide sequence ID" value="NZ_LT721901.1"/>
</dbReference>
<dbReference type="InterPro" id="IPR022171">
    <property type="entry name" value="PPE_C"/>
</dbReference>